<feature type="compositionally biased region" description="Basic and acidic residues" evidence="1">
    <location>
        <begin position="1"/>
        <end position="10"/>
    </location>
</feature>
<evidence type="ECO:0000256" key="1">
    <source>
        <dbReference type="SAM" id="MobiDB-lite"/>
    </source>
</evidence>
<feature type="region of interest" description="Disordered" evidence="1">
    <location>
        <begin position="544"/>
        <end position="817"/>
    </location>
</feature>
<feature type="compositionally biased region" description="Low complexity" evidence="1">
    <location>
        <begin position="60"/>
        <end position="73"/>
    </location>
</feature>
<feature type="compositionally biased region" description="Basic and acidic residues" evidence="1">
    <location>
        <begin position="614"/>
        <end position="626"/>
    </location>
</feature>
<feature type="compositionally biased region" description="Acidic residues" evidence="1">
    <location>
        <begin position="831"/>
        <end position="844"/>
    </location>
</feature>
<feature type="compositionally biased region" description="Polar residues" evidence="1">
    <location>
        <begin position="237"/>
        <end position="252"/>
    </location>
</feature>
<gene>
    <name evidence="2" type="ORF">DYB32_003686</name>
</gene>
<feature type="region of interest" description="Disordered" evidence="1">
    <location>
        <begin position="1"/>
        <end position="216"/>
    </location>
</feature>
<sequence length="1013" mass="107581">MSEDGRDRALQRAAPIESNGRDNDGEAKRTRLQPHDNIEIRPEQHHNLVWSDAAVKEKAQSTSTEVVASAVSTNDSNGKAKNSSADGTLGNHVDKVKPSRRKKSKSSPRGPLAQDNAIDLTAPLEARGPPVEIVIHDDDDDDIPVTSTVQLGTDSTTLSRQGTSSSSDSRVVMAPTKATAPSPSRAHLSTRSKHTPSGRRRRGRPRKLVDEPSVVDLNHDATVPAVILIHDSDDSDNANNVPTNESPRSSSIPPNPTPPLASLEDLLPPQGVDVPVVEGEQPTAPALVDDAQRNRILGNAVEALVADMPLLLGDDFTPLVDAVTLAALSNVDSSRAMVSSVLDGLPEDDDISNTLSLALGEDAPVACAAAAQGGDSSVPEDQDIHTERSAAQVEECFTSVELSTAQPAVEELSPQSLEAMPAPVDNGDMLRACKDKVEVATEEHRVDQALDSTVDITENVDGIRFHEQQPPSPTIVQTLAPAQNNVVCQSSSAVADALLLLPEGPLPSATPPLDPTEETPATVYSSCVSKPFFKAEPTVVATTMAKGDDETATGVPHQRKRKRVPAADPGGDQIDLPTGEAKESASSIGPADDEMSSEGYLSENDVGDSDSEIGDGKPDEAIRDDDGMPCPSPSAPFFPGPRKEVMPYVGTEPEASAQAAPLASPQRDEVDNAAPSPDKPCQVTEKDAVGADTPLPSLYDRPQFPCKELLIAEAFDESDKSMEPHENASDSDDDSAPPPPPPSPQVPPPRRLPLVDLTNTPPPASPLRLQAKQLPPHIYNANPPSHASATTSSSSSSNSSSSDSEGDRPVAPPDHPHRYAKQVADLLLSENEGDDDENDEDDVEFGGSDEPTDQVDSDSSDVVFVGVVPAASSGHAAAEPHGRPLESVHPVLRGMYQVAAHEATWTGTWGFTETTASAPTKFTYKCIAPHWSSHDLRVPINGVYNGYFVMISDGHGRPHRVLERGVHLEFTELAPGSYVVDGSGRNKFGPFSLRGYYQWGNPLTLVKVYTRPA</sequence>
<feature type="compositionally biased region" description="Basic residues" evidence="1">
    <location>
        <begin position="188"/>
        <end position="206"/>
    </location>
</feature>
<feature type="compositionally biased region" description="Low complexity" evidence="1">
    <location>
        <begin position="785"/>
        <end position="803"/>
    </location>
</feature>
<feature type="region of interest" description="Disordered" evidence="1">
    <location>
        <begin position="831"/>
        <end position="860"/>
    </location>
</feature>
<feature type="compositionally biased region" description="Polar residues" evidence="1">
    <location>
        <begin position="74"/>
        <end position="86"/>
    </location>
</feature>
<dbReference type="EMBL" id="QUSY01000236">
    <property type="protein sequence ID" value="RHY31190.1"/>
    <property type="molecule type" value="Genomic_DNA"/>
</dbReference>
<protein>
    <submittedName>
        <fullName evidence="2">Uncharacterized protein</fullName>
    </submittedName>
</protein>
<feature type="compositionally biased region" description="Basic and acidic residues" evidence="1">
    <location>
        <begin position="717"/>
        <end position="728"/>
    </location>
</feature>
<dbReference type="AlphaFoldDB" id="A0A418AZZ6"/>
<accession>A0A418AZZ6</accession>
<name>A0A418AZZ6_9STRA</name>
<reference evidence="2 3" key="1">
    <citation type="submission" date="2018-08" db="EMBL/GenBank/DDBJ databases">
        <title>Aphanomyces genome sequencing and annotation.</title>
        <authorList>
            <person name="Minardi D."/>
            <person name="Oidtmann B."/>
            <person name="Van Der Giezen M."/>
            <person name="Studholme D.J."/>
        </authorList>
    </citation>
    <scope>NUCLEOTIDE SEQUENCE [LARGE SCALE GENOMIC DNA]</scope>
    <source>
        <strain evidence="2 3">NJM0002</strain>
    </source>
</reference>
<feature type="compositionally biased region" description="Acidic residues" evidence="1">
    <location>
        <begin position="850"/>
        <end position="859"/>
    </location>
</feature>
<feature type="compositionally biased region" description="Basic and acidic residues" evidence="1">
    <location>
        <begin position="19"/>
        <end position="46"/>
    </location>
</feature>
<feature type="compositionally biased region" description="Pro residues" evidence="1">
    <location>
        <begin position="630"/>
        <end position="639"/>
    </location>
</feature>
<evidence type="ECO:0000313" key="2">
    <source>
        <dbReference type="EMBL" id="RHY31190.1"/>
    </source>
</evidence>
<feature type="compositionally biased region" description="Low complexity" evidence="1">
    <location>
        <begin position="652"/>
        <end position="665"/>
    </location>
</feature>
<feature type="compositionally biased region" description="Low complexity" evidence="1">
    <location>
        <begin position="155"/>
        <end position="169"/>
    </location>
</feature>
<evidence type="ECO:0000313" key="3">
    <source>
        <dbReference type="Proteomes" id="UP000285060"/>
    </source>
</evidence>
<keyword evidence="3" id="KW-1185">Reference proteome</keyword>
<feature type="region of interest" description="Disordered" evidence="1">
    <location>
        <begin position="229"/>
        <end position="272"/>
    </location>
</feature>
<dbReference type="Proteomes" id="UP000285060">
    <property type="component" value="Unassembled WGS sequence"/>
</dbReference>
<feature type="compositionally biased region" description="Pro residues" evidence="1">
    <location>
        <begin position="736"/>
        <end position="751"/>
    </location>
</feature>
<organism evidence="2 3">
    <name type="scientific">Aphanomyces invadans</name>
    <dbReference type="NCBI Taxonomy" id="157072"/>
    <lineage>
        <taxon>Eukaryota</taxon>
        <taxon>Sar</taxon>
        <taxon>Stramenopiles</taxon>
        <taxon>Oomycota</taxon>
        <taxon>Saprolegniomycetes</taxon>
        <taxon>Saprolegniales</taxon>
        <taxon>Verrucalvaceae</taxon>
        <taxon>Aphanomyces</taxon>
    </lineage>
</organism>
<feature type="compositionally biased region" description="Polar residues" evidence="1">
    <location>
        <begin position="145"/>
        <end position="154"/>
    </location>
</feature>
<comment type="caution">
    <text evidence="2">The sequence shown here is derived from an EMBL/GenBank/DDBJ whole genome shotgun (WGS) entry which is preliminary data.</text>
</comment>
<proteinExistence type="predicted"/>